<proteinExistence type="predicted"/>
<protein>
    <submittedName>
        <fullName evidence="2">Uncharacterized protein</fullName>
    </submittedName>
</protein>
<organism evidence="2 3">
    <name type="scientific">Streptomyces microflavus</name>
    <name type="common">Streptomyces lipmanii</name>
    <dbReference type="NCBI Taxonomy" id="1919"/>
    <lineage>
        <taxon>Bacteria</taxon>
        <taxon>Bacillati</taxon>
        <taxon>Actinomycetota</taxon>
        <taxon>Actinomycetes</taxon>
        <taxon>Kitasatosporales</taxon>
        <taxon>Streptomycetaceae</taxon>
        <taxon>Streptomyces</taxon>
    </lineage>
</organism>
<evidence type="ECO:0000313" key="2">
    <source>
        <dbReference type="EMBL" id="GFN04867.1"/>
    </source>
</evidence>
<dbReference type="AlphaFoldDB" id="A0A7J0CSX2"/>
<dbReference type="EMBL" id="BLWD01000001">
    <property type="protein sequence ID" value="GFN04867.1"/>
    <property type="molecule type" value="Genomic_DNA"/>
</dbReference>
<accession>A0A7J0CSX2</accession>
<evidence type="ECO:0000313" key="3">
    <source>
        <dbReference type="Proteomes" id="UP000498740"/>
    </source>
</evidence>
<feature type="region of interest" description="Disordered" evidence="1">
    <location>
        <begin position="235"/>
        <end position="254"/>
    </location>
</feature>
<dbReference type="Proteomes" id="UP000498740">
    <property type="component" value="Unassembled WGS sequence"/>
</dbReference>
<name>A0A7J0CSX2_STRMI</name>
<feature type="compositionally biased region" description="Basic and acidic residues" evidence="1">
    <location>
        <begin position="191"/>
        <end position="207"/>
    </location>
</feature>
<reference evidence="2 3" key="1">
    <citation type="submission" date="2020-05" db="EMBL/GenBank/DDBJ databases">
        <title>Whole genome shotgun sequence of Streptomyces microflavus NBRC 13062.</title>
        <authorList>
            <person name="Komaki H."/>
            <person name="Tamura T."/>
        </authorList>
    </citation>
    <scope>NUCLEOTIDE SEQUENCE [LARGE SCALE GENOMIC DNA]</scope>
    <source>
        <strain evidence="2 3">NBRC 13062</strain>
    </source>
</reference>
<feature type="region of interest" description="Disordered" evidence="1">
    <location>
        <begin position="144"/>
        <end position="207"/>
    </location>
</feature>
<sequence>MLVVLARPGGRRALPLRAFLLRALLRGAAGFLECGVAGEVQQGLVRAAVGGRGRRRASRGQLGGRGGRLDGELPAALQRTGPLGLGVGVPAQQSRVLPAQPGELHALAAELGLQTGAQLARLLQVLLQLGYPLLGPPLVTGAGPRQLGDLQPRGPVPAAHQIRAGQGGGGHGGHQAAQGEGFGEEPGAGSTDDRHSRHHGGRQDSVKGWRMAVASTWHGLKFTVCTRHLGAARQSVPRRLPHGPRNVLRPSPTS</sequence>
<comment type="caution">
    <text evidence="2">The sequence shown here is derived from an EMBL/GenBank/DDBJ whole genome shotgun (WGS) entry which is preliminary data.</text>
</comment>
<gene>
    <name evidence="2" type="ORF">Smic_34230</name>
</gene>
<evidence type="ECO:0000256" key="1">
    <source>
        <dbReference type="SAM" id="MobiDB-lite"/>
    </source>
</evidence>